<sequence length="56" mass="6773">MANKRDNLLYRLRKKGVQANTRERVIFFVVGGDPFELIQIRRLCREFYFNVQLVIQ</sequence>
<proteinExistence type="predicted"/>
<dbReference type="EMBL" id="BK015574">
    <property type="protein sequence ID" value="DAE14017.1"/>
    <property type="molecule type" value="Genomic_DNA"/>
</dbReference>
<name>A0A8S5Q592_9CAUD</name>
<evidence type="ECO:0000313" key="1">
    <source>
        <dbReference type="EMBL" id="DAE14017.1"/>
    </source>
</evidence>
<protein>
    <submittedName>
        <fullName evidence="1">Uncharacterized protein</fullName>
    </submittedName>
</protein>
<accession>A0A8S5Q592</accession>
<reference evidence="1" key="1">
    <citation type="journal article" date="2021" name="Proc. Natl. Acad. Sci. U.S.A.">
        <title>A Catalog of Tens of Thousands of Viruses from Human Metagenomes Reveals Hidden Associations with Chronic Diseases.</title>
        <authorList>
            <person name="Tisza M.J."/>
            <person name="Buck C.B."/>
        </authorList>
    </citation>
    <scope>NUCLEOTIDE SEQUENCE</scope>
    <source>
        <strain evidence="1">CtYzH9</strain>
    </source>
</reference>
<organism evidence="1">
    <name type="scientific">Myoviridae sp. ctYzH9</name>
    <dbReference type="NCBI Taxonomy" id="2825126"/>
    <lineage>
        <taxon>Viruses</taxon>
        <taxon>Duplodnaviria</taxon>
        <taxon>Heunggongvirae</taxon>
        <taxon>Uroviricota</taxon>
        <taxon>Caudoviricetes</taxon>
    </lineage>
</organism>